<reference evidence="4" key="1">
    <citation type="submission" date="2022-12" db="EMBL/GenBank/DDBJ databases">
        <title>Genome assemblies of Blomia tropicalis.</title>
        <authorList>
            <person name="Cui Y."/>
        </authorList>
    </citation>
    <scope>NUCLEOTIDE SEQUENCE</scope>
    <source>
        <tissue evidence="4">Adult mites</tissue>
    </source>
</reference>
<dbReference type="OrthoDB" id="10052888at2759"/>
<gene>
    <name evidence="4" type="ORF">RDWZM_006549</name>
</gene>
<comment type="caution">
    <text evidence="4">The sequence shown here is derived from an EMBL/GenBank/DDBJ whole genome shotgun (WGS) entry which is preliminary data.</text>
</comment>
<feature type="domain" description="Chitin-binding type-2" evidence="3">
    <location>
        <begin position="119"/>
        <end position="178"/>
    </location>
</feature>
<evidence type="ECO:0000256" key="1">
    <source>
        <dbReference type="SAM" id="MobiDB-lite"/>
    </source>
</evidence>
<dbReference type="Pfam" id="PF01607">
    <property type="entry name" value="CBM_14"/>
    <property type="match status" value="1"/>
</dbReference>
<evidence type="ECO:0000259" key="3">
    <source>
        <dbReference type="PROSITE" id="PS50940"/>
    </source>
</evidence>
<keyword evidence="2" id="KW-0732">Signal</keyword>
<feature type="region of interest" description="Disordered" evidence="1">
    <location>
        <begin position="332"/>
        <end position="358"/>
    </location>
</feature>
<evidence type="ECO:0000313" key="5">
    <source>
        <dbReference type="Proteomes" id="UP001142055"/>
    </source>
</evidence>
<feature type="compositionally biased region" description="Acidic residues" evidence="1">
    <location>
        <begin position="80"/>
        <end position="90"/>
    </location>
</feature>
<dbReference type="PROSITE" id="PS50940">
    <property type="entry name" value="CHIT_BIND_II"/>
    <property type="match status" value="1"/>
</dbReference>
<evidence type="ECO:0000256" key="2">
    <source>
        <dbReference type="SAM" id="SignalP"/>
    </source>
</evidence>
<feature type="compositionally biased region" description="Polar residues" evidence="1">
    <location>
        <begin position="332"/>
        <end position="343"/>
    </location>
</feature>
<dbReference type="InterPro" id="IPR002557">
    <property type="entry name" value="Chitin-bd_dom"/>
</dbReference>
<dbReference type="EMBL" id="JAPWDV010000002">
    <property type="protein sequence ID" value="KAJ6220737.1"/>
    <property type="molecule type" value="Genomic_DNA"/>
</dbReference>
<organism evidence="4 5">
    <name type="scientific">Blomia tropicalis</name>
    <name type="common">Mite</name>
    <dbReference type="NCBI Taxonomy" id="40697"/>
    <lineage>
        <taxon>Eukaryota</taxon>
        <taxon>Metazoa</taxon>
        <taxon>Ecdysozoa</taxon>
        <taxon>Arthropoda</taxon>
        <taxon>Chelicerata</taxon>
        <taxon>Arachnida</taxon>
        <taxon>Acari</taxon>
        <taxon>Acariformes</taxon>
        <taxon>Sarcoptiformes</taxon>
        <taxon>Astigmata</taxon>
        <taxon>Glycyphagoidea</taxon>
        <taxon>Echimyopodidae</taxon>
        <taxon>Blomia</taxon>
    </lineage>
</organism>
<name>A0A9Q0MA25_BLOTA</name>
<feature type="signal peptide" evidence="2">
    <location>
        <begin position="1"/>
        <end position="18"/>
    </location>
</feature>
<feature type="region of interest" description="Disordered" evidence="1">
    <location>
        <begin position="51"/>
        <end position="95"/>
    </location>
</feature>
<dbReference type="PANTHER" id="PTHR22933">
    <property type="entry name" value="FI18007P1-RELATED"/>
    <property type="match status" value="1"/>
</dbReference>
<evidence type="ECO:0000313" key="4">
    <source>
        <dbReference type="EMBL" id="KAJ6220737.1"/>
    </source>
</evidence>
<dbReference type="InterPro" id="IPR052976">
    <property type="entry name" value="Scoloptoxin-like"/>
</dbReference>
<proteinExistence type="predicted"/>
<keyword evidence="5" id="KW-1185">Reference proteome</keyword>
<feature type="compositionally biased region" description="Polar residues" evidence="1">
    <location>
        <begin position="51"/>
        <end position="79"/>
    </location>
</feature>
<feature type="chain" id="PRO_5040133470" description="Chitin-binding type-2 domain-containing protein" evidence="2">
    <location>
        <begin position="19"/>
        <end position="541"/>
    </location>
</feature>
<dbReference type="GO" id="GO:0008061">
    <property type="term" value="F:chitin binding"/>
    <property type="evidence" value="ECO:0007669"/>
    <property type="project" value="InterPro"/>
</dbReference>
<protein>
    <recommendedName>
        <fullName evidence="3">Chitin-binding type-2 domain-containing protein</fullName>
    </recommendedName>
</protein>
<dbReference type="AlphaFoldDB" id="A0A9Q0MA25"/>
<sequence>MYLIIFLVIGLVQHISTSNDVTTESSNLFNQYTVDQLLIKVPSILEEPETSASSISLTRSDEASQSEIPQNKTKLTQNVYEEEEEGEEDSSNSTNHILIPIKKAKSITLKSNHNLERIQFNCSERSEGYYADVEQECKVFHYCKSNGLKFSFRCPGESLFNQEQLSCDAEMGHRNCRLSTRYYFLNSVIYQRKLKMKKHKKKDFAIEDDWLPHHNDPNYQFETFSIRNETSSKIYEPYMETTSTISPFDEIDNSIKYHTNHTFSRTNRTKINDMALNLDSSNLVNMYNNNNKDKHKEKPSSMPFIFGDQIISDDSKNEDSALNDIDNSLIANDYGSSTEQPLNGDNDPFHTDWDDDGEPIAQEYHHHLQMKDPIDFPAHLPHSNDNYLFGKPLETNFHLHQLTNPQFSPIEFDALMESIPGHVNTLPLMSPTMFDHFGNLHYQQQQQHQQQYQQPERKSHLQNLLSNLGFSFGNNKKISKRKWFHSNSHSNEPIYGWPTFDPNFTPFHLFPSQFERRTDHYDQQQSRHQSSFLTKLFSKLK</sequence>
<dbReference type="PANTHER" id="PTHR22933:SF31">
    <property type="entry name" value="FI18007P1"/>
    <property type="match status" value="1"/>
</dbReference>
<dbReference type="GO" id="GO:0005576">
    <property type="term" value="C:extracellular region"/>
    <property type="evidence" value="ECO:0007669"/>
    <property type="project" value="InterPro"/>
</dbReference>
<dbReference type="SUPFAM" id="SSF57625">
    <property type="entry name" value="Invertebrate chitin-binding proteins"/>
    <property type="match status" value="1"/>
</dbReference>
<dbReference type="Gene3D" id="2.170.140.10">
    <property type="entry name" value="Chitin binding domain"/>
    <property type="match status" value="1"/>
</dbReference>
<dbReference type="Proteomes" id="UP001142055">
    <property type="component" value="Chromosome 2"/>
</dbReference>
<dbReference type="InterPro" id="IPR036508">
    <property type="entry name" value="Chitin-bd_dom_sf"/>
</dbReference>
<dbReference type="SMART" id="SM00494">
    <property type="entry name" value="ChtBD2"/>
    <property type="match status" value="1"/>
</dbReference>
<accession>A0A9Q0MA25</accession>